<evidence type="ECO:0000259" key="10">
    <source>
        <dbReference type="Pfam" id="PF06808"/>
    </source>
</evidence>
<dbReference type="PANTHER" id="PTHR33362:SF5">
    <property type="entry name" value="C4-DICARBOXYLATE TRAP TRANSPORTER LARGE PERMEASE PROTEIN DCTM"/>
    <property type="match status" value="1"/>
</dbReference>
<dbReference type="AlphaFoldDB" id="E5Y4U9"/>
<feature type="transmembrane region" description="Helical" evidence="8">
    <location>
        <begin position="425"/>
        <end position="445"/>
    </location>
</feature>
<feature type="transmembrane region" description="Helical" evidence="8">
    <location>
        <begin position="179"/>
        <end position="201"/>
    </location>
</feature>
<name>E5Y4U9_BILW3</name>
<sequence>MSSNAIETPPLAAQLESLSALIRRTEPFCQRISAVGMYIFMGLVILTFADVLLRYVIGSPISGSIEITEMLMSVVLFSSVAYTYWRRGHVSMDIVTGKLSELNKNRLGAITTVWSLAVVFFCITCMGKYAMTTTDTTSVWNMSYKPFIWFAVFGCVLLFLAMLSHLLDQLAAIIRGGGMGSAFLMLGIGLLGVALSVWVAVERLPGISAPAQGVIGMVYMFTMFFLGMPVAFALMGTSLVFIASLRGLTAALNLFGTAWFSTCSSYTWAPLMFFLLMGFLCFYSRFGEDLYRTARNWCGHFRGGLAIASVCACTALGAVVGDALVGCIAMMTIALPEMRRHGYDDKLAIGTLACSGGIGSLIPPSSNFIIYGVLAEQSIADLFIAGVFPGLVCMACFIVVIMIMVWRNPELAPALPRVPMHERLVSLKTGLPIIIIFIVVIGGIYAGMFTATEGGGIGAFTTVFLALVMGRLSWSIVTSGLNDTGKTISMAFTVLGGAGVFSYFMTMSKIPMILAGVIASMNMPPMAVMFAIIVCMSLLGCFIPAIPLMLICVPIFLPLAALFGWNLIWFGVIINILVTMAGMTPPFGVSLFVAKELADVPLSLVYRSSIPFVLAFFLCLGFCIAFEPLSTWLPAMMR</sequence>
<feature type="transmembrane region" description="Helical" evidence="8">
    <location>
        <begin position="239"/>
        <end position="260"/>
    </location>
</feature>
<evidence type="ECO:0000256" key="5">
    <source>
        <dbReference type="ARBA" id="ARBA00022692"/>
    </source>
</evidence>
<reference evidence="11 12" key="1">
    <citation type="submission" date="2010-10" db="EMBL/GenBank/DDBJ databases">
        <authorList>
            <consortium name="The Broad Institute Genome Sequencing Platform"/>
            <person name="Ward D."/>
            <person name="Earl A."/>
            <person name="Feldgarden M."/>
            <person name="Young S.K."/>
            <person name="Gargeya S."/>
            <person name="Zeng Q."/>
            <person name="Alvarado L."/>
            <person name="Berlin A."/>
            <person name="Bochicchio J."/>
            <person name="Chapman S.B."/>
            <person name="Chen Z."/>
            <person name="Freedman E."/>
            <person name="Gellesch M."/>
            <person name="Goldberg J."/>
            <person name="Griggs A."/>
            <person name="Gujja S."/>
            <person name="Heilman E."/>
            <person name="Heiman D."/>
            <person name="Howarth C."/>
            <person name="Mehta T."/>
            <person name="Neiman D."/>
            <person name="Pearson M."/>
            <person name="Roberts A."/>
            <person name="Saif S."/>
            <person name="Shea T."/>
            <person name="Shenoy N."/>
            <person name="Sisk P."/>
            <person name="Stolte C."/>
            <person name="Sykes S."/>
            <person name="White J."/>
            <person name="Yandava C."/>
            <person name="Allen-Vercoe E."/>
            <person name="Sibley C."/>
            <person name="Ambrose C.E."/>
            <person name="Strauss J."/>
            <person name="Daigneault M."/>
            <person name="Haas B."/>
            <person name="Nusbaum C."/>
            <person name="Birren B."/>
        </authorList>
    </citation>
    <scope>NUCLEOTIDE SEQUENCE [LARGE SCALE GENOMIC DNA]</scope>
    <source>
        <strain evidence="11 12">3_1_6</strain>
    </source>
</reference>
<evidence type="ECO:0000256" key="4">
    <source>
        <dbReference type="ARBA" id="ARBA00022519"/>
    </source>
</evidence>
<feature type="transmembrane region" description="Helical" evidence="8">
    <location>
        <begin position="457"/>
        <end position="476"/>
    </location>
</feature>
<comment type="subcellular location">
    <subcellularLocation>
        <location evidence="1">Cell inner membrane</location>
        <topology evidence="1">Multi-pass membrane protein</topology>
    </subcellularLocation>
</comment>
<dbReference type="RefSeq" id="WP_005026168.1">
    <property type="nucleotide sequence ID" value="NZ_KE150238.1"/>
</dbReference>
<feature type="transmembrane region" description="Helical" evidence="8">
    <location>
        <begin position="382"/>
        <end position="405"/>
    </location>
</feature>
<organism evidence="11 12">
    <name type="scientific">Bilophila wadsworthia (strain 3_1_6)</name>
    <dbReference type="NCBI Taxonomy" id="563192"/>
    <lineage>
        <taxon>Bacteria</taxon>
        <taxon>Pseudomonadati</taxon>
        <taxon>Thermodesulfobacteriota</taxon>
        <taxon>Desulfovibrionia</taxon>
        <taxon>Desulfovibrionales</taxon>
        <taxon>Desulfovibrionaceae</taxon>
        <taxon>Bilophila</taxon>
    </lineage>
</organism>
<evidence type="ECO:0000256" key="6">
    <source>
        <dbReference type="ARBA" id="ARBA00022989"/>
    </source>
</evidence>
<keyword evidence="4" id="KW-0997">Cell inner membrane</keyword>
<dbReference type="InterPro" id="IPR055348">
    <property type="entry name" value="DctQ"/>
</dbReference>
<feature type="domain" description="TRAP C4-dicarboxylate transport system permease DctM subunit" evidence="10">
    <location>
        <begin position="218"/>
        <end position="625"/>
    </location>
</feature>
<dbReference type="Proteomes" id="UP000006034">
    <property type="component" value="Unassembled WGS sequence"/>
</dbReference>
<dbReference type="EMBL" id="ADCP02000001">
    <property type="protein sequence ID" value="EFV44982.1"/>
    <property type="molecule type" value="Genomic_DNA"/>
</dbReference>
<evidence type="ECO:0000256" key="2">
    <source>
        <dbReference type="ARBA" id="ARBA00022448"/>
    </source>
</evidence>
<protein>
    <submittedName>
        <fullName evidence="11">TRAP transporter, DctM subunit</fullName>
    </submittedName>
</protein>
<feature type="transmembrane region" description="Helical" evidence="8">
    <location>
        <begin position="106"/>
        <end position="127"/>
    </location>
</feature>
<keyword evidence="5 8" id="KW-0812">Transmembrane</keyword>
<feature type="transmembrane region" description="Helical" evidence="8">
    <location>
        <begin position="63"/>
        <end position="85"/>
    </location>
</feature>
<dbReference type="Pfam" id="PF06808">
    <property type="entry name" value="DctM"/>
    <property type="match status" value="1"/>
</dbReference>
<feature type="transmembrane region" description="Helical" evidence="8">
    <location>
        <begin position="568"/>
        <end position="592"/>
    </location>
</feature>
<feature type="transmembrane region" description="Helical" evidence="8">
    <location>
        <begin position="147"/>
        <end position="167"/>
    </location>
</feature>
<evidence type="ECO:0000256" key="7">
    <source>
        <dbReference type="ARBA" id="ARBA00023136"/>
    </source>
</evidence>
<dbReference type="PANTHER" id="PTHR33362">
    <property type="entry name" value="SIALIC ACID TRAP TRANSPORTER PERMEASE PROTEIN SIAT-RELATED"/>
    <property type="match status" value="1"/>
</dbReference>
<feature type="transmembrane region" description="Helical" evidence="8">
    <location>
        <begin position="488"/>
        <end position="506"/>
    </location>
</feature>
<dbReference type="NCBIfam" id="TIGR00786">
    <property type="entry name" value="dctM"/>
    <property type="match status" value="1"/>
</dbReference>
<feature type="transmembrane region" description="Helical" evidence="8">
    <location>
        <begin position="305"/>
        <end position="335"/>
    </location>
</feature>
<reference evidence="11 12" key="2">
    <citation type="submission" date="2013-04" db="EMBL/GenBank/DDBJ databases">
        <title>The Genome Sequence of Bilophila wadsworthia 3_1_6.</title>
        <authorList>
            <consortium name="The Broad Institute Genomics Platform"/>
            <person name="Earl A."/>
            <person name="Ward D."/>
            <person name="Feldgarden M."/>
            <person name="Gevers D."/>
            <person name="Sibley C."/>
            <person name="Strauss J."/>
            <person name="Allen-Vercoe E."/>
            <person name="Walker B."/>
            <person name="Young S."/>
            <person name="Zeng Q."/>
            <person name="Gargeya S."/>
            <person name="Fitzgerald M."/>
            <person name="Haas B."/>
            <person name="Abouelleil A."/>
            <person name="Allen A.W."/>
            <person name="Alvarado L."/>
            <person name="Arachchi H.M."/>
            <person name="Berlin A.M."/>
            <person name="Chapman S.B."/>
            <person name="Gainer-Dewar J."/>
            <person name="Goldberg J."/>
            <person name="Griggs A."/>
            <person name="Gujja S."/>
            <person name="Hansen M."/>
            <person name="Howarth C."/>
            <person name="Imamovic A."/>
            <person name="Ireland A."/>
            <person name="Larimer J."/>
            <person name="McCowan C."/>
            <person name="Murphy C."/>
            <person name="Pearson M."/>
            <person name="Poon T.W."/>
            <person name="Priest M."/>
            <person name="Roberts A."/>
            <person name="Saif S."/>
            <person name="Shea T."/>
            <person name="Sisk P."/>
            <person name="Sykes S."/>
            <person name="Wortman J."/>
            <person name="Nusbaum C."/>
            <person name="Birren B."/>
        </authorList>
    </citation>
    <scope>NUCLEOTIDE SEQUENCE [LARGE SCALE GENOMIC DNA]</scope>
    <source>
        <strain evidence="11 12">3_1_6</strain>
    </source>
</reference>
<feature type="transmembrane region" description="Helical" evidence="8">
    <location>
        <begin position="527"/>
        <end position="556"/>
    </location>
</feature>
<keyword evidence="12" id="KW-1185">Reference proteome</keyword>
<dbReference type="InterPro" id="IPR010656">
    <property type="entry name" value="DctM"/>
</dbReference>
<keyword evidence="3" id="KW-1003">Cell membrane</keyword>
<dbReference type="GO" id="GO:0005886">
    <property type="term" value="C:plasma membrane"/>
    <property type="evidence" value="ECO:0007669"/>
    <property type="project" value="UniProtKB-SubCell"/>
</dbReference>
<proteinExistence type="predicted"/>
<dbReference type="GeneID" id="78086344"/>
<feature type="transmembrane region" description="Helical" evidence="8">
    <location>
        <begin position="32"/>
        <end position="57"/>
    </location>
</feature>
<dbReference type="OrthoDB" id="5404879at2"/>
<dbReference type="InterPro" id="IPR004681">
    <property type="entry name" value="TRAP_DctM"/>
</dbReference>
<keyword evidence="6 8" id="KW-1133">Transmembrane helix</keyword>
<dbReference type="HOGENOM" id="CLU_019824_2_1_7"/>
<accession>E5Y4U9</accession>
<feature type="domain" description="Tripartite ATP-independent periplasmic transporters DctQ component" evidence="9">
    <location>
        <begin position="43"/>
        <end position="170"/>
    </location>
</feature>
<feature type="transmembrane region" description="Helical" evidence="8">
    <location>
        <begin position="347"/>
        <end position="370"/>
    </location>
</feature>
<dbReference type="Pfam" id="PF04290">
    <property type="entry name" value="DctQ"/>
    <property type="match status" value="1"/>
</dbReference>
<evidence type="ECO:0000256" key="1">
    <source>
        <dbReference type="ARBA" id="ARBA00004429"/>
    </source>
</evidence>
<evidence type="ECO:0000256" key="8">
    <source>
        <dbReference type="SAM" id="Phobius"/>
    </source>
</evidence>
<feature type="transmembrane region" description="Helical" evidence="8">
    <location>
        <begin position="604"/>
        <end position="629"/>
    </location>
</feature>
<keyword evidence="7 8" id="KW-0472">Membrane</keyword>
<dbReference type="STRING" id="563192.HMPREF0179_01212"/>
<evidence type="ECO:0000313" key="11">
    <source>
        <dbReference type="EMBL" id="EFV44982.1"/>
    </source>
</evidence>
<feature type="transmembrane region" description="Helical" evidence="8">
    <location>
        <begin position="213"/>
        <end position="232"/>
    </location>
</feature>
<dbReference type="eggNOG" id="COG1593">
    <property type="taxonomic scope" value="Bacteria"/>
</dbReference>
<evidence type="ECO:0000256" key="3">
    <source>
        <dbReference type="ARBA" id="ARBA00022475"/>
    </source>
</evidence>
<gene>
    <name evidence="11" type="ORF">HMPREF0179_01212</name>
</gene>
<keyword evidence="2" id="KW-0813">Transport</keyword>
<feature type="transmembrane region" description="Helical" evidence="8">
    <location>
        <begin position="266"/>
        <end position="284"/>
    </location>
</feature>
<comment type="caution">
    <text evidence="11">The sequence shown here is derived from an EMBL/GenBank/DDBJ whole genome shotgun (WGS) entry which is preliminary data.</text>
</comment>
<evidence type="ECO:0000313" key="12">
    <source>
        <dbReference type="Proteomes" id="UP000006034"/>
    </source>
</evidence>
<evidence type="ECO:0000259" key="9">
    <source>
        <dbReference type="Pfam" id="PF04290"/>
    </source>
</evidence>
<dbReference type="GO" id="GO:0022857">
    <property type="term" value="F:transmembrane transporter activity"/>
    <property type="evidence" value="ECO:0007669"/>
    <property type="project" value="TreeGrafter"/>
</dbReference>